<protein>
    <submittedName>
        <fullName evidence="1">Uncharacterized protein</fullName>
    </submittedName>
</protein>
<accession>A0A812VCY2</accession>
<evidence type="ECO:0000313" key="2">
    <source>
        <dbReference type="Proteomes" id="UP000604046"/>
    </source>
</evidence>
<dbReference type="AlphaFoldDB" id="A0A812VCY2"/>
<organism evidence="1 2">
    <name type="scientific">Symbiodinium natans</name>
    <dbReference type="NCBI Taxonomy" id="878477"/>
    <lineage>
        <taxon>Eukaryota</taxon>
        <taxon>Sar</taxon>
        <taxon>Alveolata</taxon>
        <taxon>Dinophyceae</taxon>
        <taxon>Suessiales</taxon>
        <taxon>Symbiodiniaceae</taxon>
        <taxon>Symbiodinium</taxon>
    </lineage>
</organism>
<gene>
    <name evidence="1" type="ORF">SNAT2548_LOCUS34992</name>
</gene>
<keyword evidence="2" id="KW-1185">Reference proteome</keyword>
<comment type="caution">
    <text evidence="1">The sequence shown here is derived from an EMBL/GenBank/DDBJ whole genome shotgun (WGS) entry which is preliminary data.</text>
</comment>
<dbReference type="EMBL" id="CAJNDS010002841">
    <property type="protein sequence ID" value="CAE7615547.1"/>
    <property type="molecule type" value="Genomic_DNA"/>
</dbReference>
<name>A0A812VCY2_9DINO</name>
<evidence type="ECO:0000313" key="1">
    <source>
        <dbReference type="EMBL" id="CAE7615547.1"/>
    </source>
</evidence>
<proteinExistence type="predicted"/>
<dbReference type="Proteomes" id="UP000604046">
    <property type="component" value="Unassembled WGS sequence"/>
</dbReference>
<sequence length="274" mass="29623">MAFRHLRWPLRAFCRGCRGASGGLKPWTELSEPERAAWEVLGYGKAWHQNPRPPRPLPRWSELQAHQQAAAKHGLQLHEESWEKLRILSHSKANDVDTAEGAHETKASAVSALTVGGGLWSGAAGAAWSVCKRLAPVVGDALDGARHPALRMLGGALRSMADVTDSLTASVTVDGLETILYLDDSGSMRSSVRGVFGKSGLQLGQDVLDQVAPLLQGPTRILKFGSLPKVLLPREELSKSQELTATATLLQSFVCIVRSKCCKVKVLCIVSVHR</sequence>
<reference evidence="1" key="1">
    <citation type="submission" date="2021-02" db="EMBL/GenBank/DDBJ databases">
        <authorList>
            <person name="Dougan E. K."/>
            <person name="Rhodes N."/>
            <person name="Thang M."/>
            <person name="Chan C."/>
        </authorList>
    </citation>
    <scope>NUCLEOTIDE SEQUENCE</scope>
</reference>
<dbReference type="OrthoDB" id="414447at2759"/>